<accession>A0A2G2VWV2</accession>
<sequence>MVKSDLMDTIVVFQDIGIFEKSLNALFVVIIFKREGAFYMKNYRHISLVGSIYKIISKMLSTRLKKVLISGDIVMYLRGPNVNEGLTEDEQCILLKLLAKEISKDYEFGNTFQEESWMIVSNQMKRMNPHFSVDRLKAKLRHLSRKYWLFSTLLARRGVKWDRRTNSMGYAREGVWISYSLEYPQGSIFRYRGIEPRLFDAMRDVFDTGVAIDGCEQCYTGLINETERCHAVMQNCLPGLHP</sequence>
<dbReference type="AlphaFoldDB" id="A0A2G2VWV2"/>
<gene>
    <name evidence="2" type="ORF">CQW23_21033</name>
</gene>
<organism evidence="2 3">
    <name type="scientific">Capsicum baccatum</name>
    <name type="common">Peruvian pepper</name>
    <dbReference type="NCBI Taxonomy" id="33114"/>
    <lineage>
        <taxon>Eukaryota</taxon>
        <taxon>Viridiplantae</taxon>
        <taxon>Streptophyta</taxon>
        <taxon>Embryophyta</taxon>
        <taxon>Tracheophyta</taxon>
        <taxon>Spermatophyta</taxon>
        <taxon>Magnoliopsida</taxon>
        <taxon>eudicotyledons</taxon>
        <taxon>Gunneridae</taxon>
        <taxon>Pentapetalae</taxon>
        <taxon>asterids</taxon>
        <taxon>lamiids</taxon>
        <taxon>Solanales</taxon>
        <taxon>Solanaceae</taxon>
        <taxon>Solanoideae</taxon>
        <taxon>Capsiceae</taxon>
        <taxon>Capsicum</taxon>
    </lineage>
</organism>
<protein>
    <recommendedName>
        <fullName evidence="1">Myb/SANT-like domain-containing protein</fullName>
    </recommendedName>
</protein>
<name>A0A2G2VWV2_CAPBA</name>
<evidence type="ECO:0000313" key="2">
    <source>
        <dbReference type="EMBL" id="PHT37460.1"/>
    </source>
</evidence>
<evidence type="ECO:0000313" key="3">
    <source>
        <dbReference type="Proteomes" id="UP000224567"/>
    </source>
</evidence>
<dbReference type="EMBL" id="MLFT02000009">
    <property type="protein sequence ID" value="PHT37460.1"/>
    <property type="molecule type" value="Genomic_DNA"/>
</dbReference>
<evidence type="ECO:0000259" key="1">
    <source>
        <dbReference type="Pfam" id="PF12776"/>
    </source>
</evidence>
<dbReference type="Pfam" id="PF12776">
    <property type="entry name" value="Myb_DNA-bind_3"/>
    <property type="match status" value="1"/>
</dbReference>
<dbReference type="InterPro" id="IPR024752">
    <property type="entry name" value="Myb/SANT-like_dom"/>
</dbReference>
<keyword evidence="3" id="KW-1185">Reference proteome</keyword>
<reference evidence="3" key="2">
    <citation type="journal article" date="2017" name="J. Anim. Genet.">
        <title>Multiple reference genome sequences of hot pepper reveal the massive evolution of plant disease resistance genes by retroduplication.</title>
        <authorList>
            <person name="Kim S."/>
            <person name="Park J."/>
            <person name="Yeom S.-I."/>
            <person name="Kim Y.-M."/>
            <person name="Seo E."/>
            <person name="Kim K.-T."/>
            <person name="Kim M.-S."/>
            <person name="Lee J.M."/>
            <person name="Cheong K."/>
            <person name="Shin H.-S."/>
            <person name="Kim S.-B."/>
            <person name="Han K."/>
            <person name="Lee J."/>
            <person name="Park M."/>
            <person name="Lee H.-A."/>
            <person name="Lee H.-Y."/>
            <person name="Lee Y."/>
            <person name="Oh S."/>
            <person name="Lee J.H."/>
            <person name="Choi E."/>
            <person name="Choi E."/>
            <person name="Lee S.E."/>
            <person name="Jeon J."/>
            <person name="Kim H."/>
            <person name="Choi G."/>
            <person name="Song H."/>
            <person name="Lee J."/>
            <person name="Lee S.-C."/>
            <person name="Kwon J.-K."/>
            <person name="Lee H.-Y."/>
            <person name="Koo N."/>
            <person name="Hong Y."/>
            <person name="Kim R.W."/>
            <person name="Kang W.-H."/>
            <person name="Huh J.H."/>
            <person name="Kang B.-C."/>
            <person name="Yang T.-J."/>
            <person name="Lee Y.-H."/>
            <person name="Bennetzen J.L."/>
            <person name="Choi D."/>
        </authorList>
    </citation>
    <scope>NUCLEOTIDE SEQUENCE [LARGE SCALE GENOMIC DNA]</scope>
    <source>
        <strain evidence="3">cv. PBC81</strain>
    </source>
</reference>
<dbReference type="OrthoDB" id="445826at2759"/>
<feature type="domain" description="Myb/SANT-like" evidence="1">
    <location>
        <begin position="90"/>
        <end position="179"/>
    </location>
</feature>
<dbReference type="Proteomes" id="UP000224567">
    <property type="component" value="Unassembled WGS sequence"/>
</dbReference>
<comment type="caution">
    <text evidence="2">The sequence shown here is derived from an EMBL/GenBank/DDBJ whole genome shotgun (WGS) entry which is preliminary data.</text>
</comment>
<reference evidence="2 3" key="1">
    <citation type="journal article" date="2017" name="Genome Biol.">
        <title>New reference genome sequences of hot pepper reveal the massive evolution of plant disease-resistance genes by retroduplication.</title>
        <authorList>
            <person name="Kim S."/>
            <person name="Park J."/>
            <person name="Yeom S.I."/>
            <person name="Kim Y.M."/>
            <person name="Seo E."/>
            <person name="Kim K.T."/>
            <person name="Kim M.S."/>
            <person name="Lee J.M."/>
            <person name="Cheong K."/>
            <person name="Shin H.S."/>
            <person name="Kim S.B."/>
            <person name="Han K."/>
            <person name="Lee J."/>
            <person name="Park M."/>
            <person name="Lee H.A."/>
            <person name="Lee H.Y."/>
            <person name="Lee Y."/>
            <person name="Oh S."/>
            <person name="Lee J.H."/>
            <person name="Choi E."/>
            <person name="Choi E."/>
            <person name="Lee S.E."/>
            <person name="Jeon J."/>
            <person name="Kim H."/>
            <person name="Choi G."/>
            <person name="Song H."/>
            <person name="Lee J."/>
            <person name="Lee S.C."/>
            <person name="Kwon J.K."/>
            <person name="Lee H.Y."/>
            <person name="Koo N."/>
            <person name="Hong Y."/>
            <person name="Kim R.W."/>
            <person name="Kang W.H."/>
            <person name="Huh J.H."/>
            <person name="Kang B.C."/>
            <person name="Yang T.J."/>
            <person name="Lee Y.H."/>
            <person name="Bennetzen J.L."/>
            <person name="Choi D."/>
        </authorList>
    </citation>
    <scope>NUCLEOTIDE SEQUENCE [LARGE SCALE GENOMIC DNA]</scope>
    <source>
        <strain evidence="3">cv. PBC81</strain>
    </source>
</reference>
<proteinExistence type="predicted"/>